<keyword evidence="11" id="KW-1185">Reference proteome</keyword>
<evidence type="ECO:0000256" key="4">
    <source>
        <dbReference type="ARBA" id="ARBA00015132"/>
    </source>
</evidence>
<feature type="domain" description="UDP-glucose/GDP-mannose dehydrogenase C-terminal" evidence="9">
    <location>
        <begin position="314"/>
        <end position="416"/>
    </location>
</feature>
<dbReference type="Pfam" id="PF00984">
    <property type="entry name" value="UDPG_MGDP_dh"/>
    <property type="match status" value="1"/>
</dbReference>
<dbReference type="PANTHER" id="PTHR43750">
    <property type="entry name" value="UDP-GLUCOSE 6-DEHYDROGENASE TUAD"/>
    <property type="match status" value="1"/>
</dbReference>
<dbReference type="SUPFAM" id="SSF48179">
    <property type="entry name" value="6-phosphogluconate dehydrogenase C-terminal domain-like"/>
    <property type="match status" value="1"/>
</dbReference>
<evidence type="ECO:0000256" key="1">
    <source>
        <dbReference type="ARBA" id="ARBA00004701"/>
    </source>
</evidence>
<dbReference type="EMBL" id="AP025592">
    <property type="protein sequence ID" value="BDG09659.1"/>
    <property type="molecule type" value="Genomic_DNA"/>
</dbReference>
<dbReference type="EC" id="1.1.1.22" evidence="3 8"/>
<dbReference type="InterPro" id="IPR028357">
    <property type="entry name" value="UDPglc_DH_bac"/>
</dbReference>
<dbReference type="InterPro" id="IPR036291">
    <property type="entry name" value="NAD(P)-bd_dom_sf"/>
</dbReference>
<protein>
    <recommendedName>
        <fullName evidence="4 8">UDP-glucose 6-dehydrogenase</fullName>
        <ecNumber evidence="3 8">1.1.1.22</ecNumber>
    </recommendedName>
</protein>
<dbReference type="InterPro" id="IPR017476">
    <property type="entry name" value="UDP-Glc/GDP-Man"/>
</dbReference>
<dbReference type="Proteomes" id="UP001162734">
    <property type="component" value="Chromosome"/>
</dbReference>
<evidence type="ECO:0000256" key="2">
    <source>
        <dbReference type="ARBA" id="ARBA00006601"/>
    </source>
</evidence>
<dbReference type="Pfam" id="PF03720">
    <property type="entry name" value="UDPG_MGDP_dh_C"/>
    <property type="match status" value="1"/>
</dbReference>
<evidence type="ECO:0000256" key="6">
    <source>
        <dbReference type="ARBA" id="ARBA00023027"/>
    </source>
</evidence>
<dbReference type="RefSeq" id="WP_248341934.1">
    <property type="nucleotide sequence ID" value="NZ_AP025592.1"/>
</dbReference>
<dbReference type="InterPro" id="IPR014027">
    <property type="entry name" value="UDP-Glc/GDP-Man_DH_C"/>
</dbReference>
<evidence type="ECO:0000256" key="7">
    <source>
        <dbReference type="ARBA" id="ARBA00047473"/>
    </source>
</evidence>
<evidence type="ECO:0000313" key="11">
    <source>
        <dbReference type="Proteomes" id="UP001162734"/>
    </source>
</evidence>
<dbReference type="InterPro" id="IPR008927">
    <property type="entry name" value="6-PGluconate_DH-like_C_sf"/>
</dbReference>
<evidence type="ECO:0000256" key="3">
    <source>
        <dbReference type="ARBA" id="ARBA00012954"/>
    </source>
</evidence>
<dbReference type="InterPro" id="IPR014026">
    <property type="entry name" value="UDP-Glc/GDP-Man_DH_dimer"/>
</dbReference>
<dbReference type="NCBIfam" id="TIGR03026">
    <property type="entry name" value="NDP-sugDHase"/>
    <property type="match status" value="1"/>
</dbReference>
<evidence type="ECO:0000256" key="8">
    <source>
        <dbReference type="PIRNR" id="PIRNR000124"/>
    </source>
</evidence>
<sequence length="434" mass="46634">MKIAVIGTGYVGLVTGTCFAESGHQVTCVDKDPRKIEILESGRLPIYEPGLDELVKRNARDGRLAFTTRVADAVPGAEVIFIAVGTPPGEDGSADLSYVLAAAEEIGRALTGYAVVVNKSTVPVGSADRVTAVIASVTSEPFDVASNPEFLKEGAAVEDFMKPDRVVVGTPSERARAVMGELYGPFVRVEQPILFMDTRSAELTKYAANAMLATRISFMNDVAALCERMGADVDAVRRGMGSDKRIGFPFLFPGVGYGGSCFPKDVRALLSMGRAAGLDFDLLRAVERVNEKQKQVLLQKAQRHFGSLAGKRFAVWGLAFKPRTDDMREAPSISLIEGLTGAGATVAAHDPVASETARQVLGPHVEITPDAWAAAKGADALFLVTEWSEFRMPDLDRLKATLRQPVLFDGRNIWDAGRMRAAGFTYYGIGRGKS</sequence>
<organism evidence="10 11">
    <name type="scientific">Anaeromyxobacter paludicola</name>
    <dbReference type="NCBI Taxonomy" id="2918171"/>
    <lineage>
        <taxon>Bacteria</taxon>
        <taxon>Pseudomonadati</taxon>
        <taxon>Myxococcota</taxon>
        <taxon>Myxococcia</taxon>
        <taxon>Myxococcales</taxon>
        <taxon>Cystobacterineae</taxon>
        <taxon>Anaeromyxobacteraceae</taxon>
        <taxon>Anaeromyxobacter</taxon>
    </lineage>
</organism>
<evidence type="ECO:0000313" key="10">
    <source>
        <dbReference type="EMBL" id="BDG09659.1"/>
    </source>
</evidence>
<dbReference type="InterPro" id="IPR036220">
    <property type="entry name" value="UDP-Glc/GDP-Man_DH_C_sf"/>
</dbReference>
<comment type="catalytic activity">
    <reaction evidence="7 8">
        <text>UDP-alpha-D-glucose + 2 NAD(+) + H2O = UDP-alpha-D-glucuronate + 2 NADH + 3 H(+)</text>
        <dbReference type="Rhea" id="RHEA:23596"/>
        <dbReference type="ChEBI" id="CHEBI:15377"/>
        <dbReference type="ChEBI" id="CHEBI:15378"/>
        <dbReference type="ChEBI" id="CHEBI:57540"/>
        <dbReference type="ChEBI" id="CHEBI:57945"/>
        <dbReference type="ChEBI" id="CHEBI:58052"/>
        <dbReference type="ChEBI" id="CHEBI:58885"/>
        <dbReference type="EC" id="1.1.1.22"/>
    </reaction>
</comment>
<evidence type="ECO:0000259" key="9">
    <source>
        <dbReference type="SMART" id="SM00984"/>
    </source>
</evidence>
<dbReference type="Gene3D" id="3.40.50.720">
    <property type="entry name" value="NAD(P)-binding Rossmann-like Domain"/>
    <property type="match status" value="2"/>
</dbReference>
<dbReference type="Gene3D" id="1.20.5.100">
    <property type="entry name" value="Cytochrome c1, transmembrane anchor, C-terminal"/>
    <property type="match status" value="1"/>
</dbReference>
<evidence type="ECO:0000256" key="5">
    <source>
        <dbReference type="ARBA" id="ARBA00023002"/>
    </source>
</evidence>
<dbReference type="PANTHER" id="PTHR43750:SF3">
    <property type="entry name" value="UDP-GLUCOSE 6-DEHYDROGENASE TUAD"/>
    <property type="match status" value="1"/>
</dbReference>
<comment type="pathway">
    <text evidence="1">Nucleotide-sugar biosynthesis; UDP-alpha-D-glucuronate biosynthesis; UDP-alpha-D-glucuronate from UDP-alpha-D-glucose: step 1/1.</text>
</comment>
<dbReference type="SUPFAM" id="SSF52413">
    <property type="entry name" value="UDP-glucose/GDP-mannose dehydrogenase C-terminal domain"/>
    <property type="match status" value="1"/>
</dbReference>
<dbReference type="PIRSF" id="PIRSF500134">
    <property type="entry name" value="UDPglc_DH_bac"/>
    <property type="match status" value="1"/>
</dbReference>
<reference evidence="11" key="1">
    <citation type="journal article" date="2022" name="Int. J. Syst. Evol. Microbiol.">
        <title>Anaeromyxobacter oryzae sp. nov., Anaeromyxobacter diazotrophicus sp. nov. and Anaeromyxobacter paludicola sp. nov., isolated from paddy soils.</title>
        <authorList>
            <person name="Itoh H."/>
            <person name="Xu Z."/>
            <person name="Mise K."/>
            <person name="Masuda Y."/>
            <person name="Ushijima N."/>
            <person name="Hayakawa C."/>
            <person name="Shiratori Y."/>
            <person name="Senoo K."/>
        </authorList>
    </citation>
    <scope>NUCLEOTIDE SEQUENCE [LARGE SCALE GENOMIC DNA]</scope>
    <source>
        <strain evidence="11">Red630</strain>
    </source>
</reference>
<name>A0ABN6NC10_9BACT</name>
<proteinExistence type="inferred from homology"/>
<dbReference type="Pfam" id="PF03721">
    <property type="entry name" value="UDPG_MGDP_dh_N"/>
    <property type="match status" value="1"/>
</dbReference>
<dbReference type="InterPro" id="IPR001732">
    <property type="entry name" value="UDP-Glc/GDP-Man_DH_N"/>
</dbReference>
<dbReference type="SUPFAM" id="SSF51735">
    <property type="entry name" value="NAD(P)-binding Rossmann-fold domains"/>
    <property type="match status" value="1"/>
</dbReference>
<dbReference type="SMART" id="SM00984">
    <property type="entry name" value="UDPG_MGDP_dh_C"/>
    <property type="match status" value="1"/>
</dbReference>
<keyword evidence="5 8" id="KW-0560">Oxidoreductase</keyword>
<accession>A0ABN6NC10</accession>
<dbReference type="PIRSF" id="PIRSF000124">
    <property type="entry name" value="UDPglc_GDPman_dh"/>
    <property type="match status" value="1"/>
</dbReference>
<gene>
    <name evidence="10" type="primary">ugd_2</name>
    <name evidence="10" type="ORF">AMPC_27720</name>
</gene>
<comment type="similarity">
    <text evidence="2 8">Belongs to the UDP-glucose/GDP-mannose dehydrogenase family.</text>
</comment>
<keyword evidence="6 8" id="KW-0520">NAD</keyword>